<protein>
    <submittedName>
        <fullName evidence="1">Uncharacterized protein</fullName>
    </submittedName>
</protein>
<evidence type="ECO:0000313" key="2">
    <source>
        <dbReference type="Proteomes" id="UP000593571"/>
    </source>
</evidence>
<reference evidence="1 2" key="1">
    <citation type="journal article" date="2020" name="Nature">
        <title>Six reference-quality genomes reveal evolution of bat adaptations.</title>
        <authorList>
            <person name="Jebb D."/>
            <person name="Huang Z."/>
            <person name="Pippel M."/>
            <person name="Hughes G.M."/>
            <person name="Lavrichenko K."/>
            <person name="Devanna P."/>
            <person name="Winkler S."/>
            <person name="Jermiin L.S."/>
            <person name="Skirmuntt E.C."/>
            <person name="Katzourakis A."/>
            <person name="Burkitt-Gray L."/>
            <person name="Ray D.A."/>
            <person name="Sullivan K.A.M."/>
            <person name="Roscito J.G."/>
            <person name="Kirilenko B.M."/>
            <person name="Davalos L.M."/>
            <person name="Corthals A.P."/>
            <person name="Power M.L."/>
            <person name="Jones G."/>
            <person name="Ransome R.D."/>
            <person name="Dechmann D.K.N."/>
            <person name="Locatelli A.G."/>
            <person name="Puechmaille S.J."/>
            <person name="Fedrigo O."/>
            <person name="Jarvis E.D."/>
            <person name="Hiller M."/>
            <person name="Vernes S.C."/>
            <person name="Myers E.W."/>
            <person name="Teeling E.C."/>
        </authorList>
    </citation>
    <scope>NUCLEOTIDE SEQUENCE [LARGE SCALE GENOMIC DNA]</scope>
    <source>
        <strain evidence="1">MRouAeg1</strain>
        <tissue evidence="1">Muscle</tissue>
    </source>
</reference>
<proteinExistence type="predicted"/>
<evidence type="ECO:0000313" key="1">
    <source>
        <dbReference type="EMBL" id="KAF6474937.1"/>
    </source>
</evidence>
<accession>A0A7J8HRH5</accession>
<sequence length="138" mass="14633">MCKLSAASQAYPQLCREGPKCHLETAARDRLLLPGAAPWAGEGSLRPPVCQMVGFEERPPFRGVASCSSCVLGSVRMLCFTPSQSPFLPQATSSVPQAQIVSVSGQFEVGLAGKGGLRAALLGFSWLVKRPKRCASKI</sequence>
<dbReference type="AlphaFoldDB" id="A0A7J8HRH5"/>
<gene>
    <name evidence="1" type="ORF">HJG63_011055</name>
</gene>
<dbReference type="Proteomes" id="UP000593571">
    <property type="component" value="Unassembled WGS sequence"/>
</dbReference>
<organism evidence="1 2">
    <name type="scientific">Rousettus aegyptiacus</name>
    <name type="common">Egyptian fruit bat</name>
    <name type="synonym">Pteropus aegyptiacus</name>
    <dbReference type="NCBI Taxonomy" id="9407"/>
    <lineage>
        <taxon>Eukaryota</taxon>
        <taxon>Metazoa</taxon>
        <taxon>Chordata</taxon>
        <taxon>Craniata</taxon>
        <taxon>Vertebrata</taxon>
        <taxon>Euteleostomi</taxon>
        <taxon>Mammalia</taxon>
        <taxon>Eutheria</taxon>
        <taxon>Laurasiatheria</taxon>
        <taxon>Chiroptera</taxon>
        <taxon>Yinpterochiroptera</taxon>
        <taxon>Pteropodoidea</taxon>
        <taxon>Pteropodidae</taxon>
        <taxon>Rousettinae</taxon>
        <taxon>Rousettus</taxon>
    </lineage>
</organism>
<keyword evidence="2" id="KW-1185">Reference proteome</keyword>
<dbReference type="EMBL" id="JACASE010000004">
    <property type="protein sequence ID" value="KAF6474937.1"/>
    <property type="molecule type" value="Genomic_DNA"/>
</dbReference>
<name>A0A7J8HRH5_ROUAE</name>
<comment type="caution">
    <text evidence="1">The sequence shown here is derived from an EMBL/GenBank/DDBJ whole genome shotgun (WGS) entry which is preliminary data.</text>
</comment>